<accession>A0A8E6BA82</accession>
<dbReference type="Proteomes" id="UP000676194">
    <property type="component" value="Chromosome"/>
</dbReference>
<dbReference type="RefSeq" id="WP_213500054.1">
    <property type="nucleotide sequence ID" value="NZ_CP074694.1"/>
</dbReference>
<dbReference type="AlphaFoldDB" id="A0A8E6BA82"/>
<name>A0A8E6BA82_9BACT</name>
<gene>
    <name evidence="1" type="ORF">KIH39_12830</name>
</gene>
<dbReference type="PANTHER" id="PTHR42830">
    <property type="entry name" value="OSMOTICALLY INDUCIBLE FAMILY PROTEIN"/>
    <property type="match status" value="1"/>
</dbReference>
<evidence type="ECO:0000313" key="1">
    <source>
        <dbReference type="EMBL" id="QVL34752.1"/>
    </source>
</evidence>
<proteinExistence type="predicted"/>
<protein>
    <submittedName>
        <fullName evidence="1">OsmC family protein</fullName>
    </submittedName>
</protein>
<reference evidence="1" key="1">
    <citation type="submission" date="2021-05" db="EMBL/GenBank/DDBJ databases">
        <title>Complete genome sequence of the cellulolytic planctomycete Telmatocola sphagniphila SP2T and characterization of the first cellulase from planctomycetes.</title>
        <authorList>
            <person name="Rakitin A.L."/>
            <person name="Beletsky A.V."/>
            <person name="Naumoff D.G."/>
            <person name="Kulichevskaya I.S."/>
            <person name="Mardanov A.V."/>
            <person name="Ravin N.V."/>
            <person name="Dedysh S.N."/>
        </authorList>
    </citation>
    <scope>NUCLEOTIDE SEQUENCE</scope>
    <source>
        <strain evidence="1">SP2T</strain>
    </source>
</reference>
<dbReference type="Gene3D" id="3.30.300.20">
    <property type="match status" value="1"/>
</dbReference>
<dbReference type="PANTHER" id="PTHR42830:SF2">
    <property type="entry name" value="OSMC_OHR FAMILY PROTEIN"/>
    <property type="match status" value="1"/>
</dbReference>
<keyword evidence="2" id="KW-1185">Reference proteome</keyword>
<sequence length="152" mass="17108">MSNHTAVVRWSRSDQKFTDNQYSRVHEWAFDGGIQLRASSSPHAVRLPFSDPSAVDPEEAFVAAVSSCHMLTFLYLAAKKGFRVDSYVDEAMGVLETIQEGRMGITRVMLHPKIVFSGDKLPSGEEIENLHHHSHEECYIANSVKCEITWSI</sequence>
<dbReference type="InterPro" id="IPR052707">
    <property type="entry name" value="OsmC_Ohr_Peroxiredoxin"/>
</dbReference>
<dbReference type="KEGG" id="tsph:KIH39_12830"/>
<dbReference type="InterPro" id="IPR036102">
    <property type="entry name" value="OsmC/Ohrsf"/>
</dbReference>
<dbReference type="InterPro" id="IPR015946">
    <property type="entry name" value="KH_dom-like_a/b"/>
</dbReference>
<evidence type="ECO:0000313" key="2">
    <source>
        <dbReference type="Proteomes" id="UP000676194"/>
    </source>
</evidence>
<dbReference type="InterPro" id="IPR003718">
    <property type="entry name" value="OsmC/Ohr_fam"/>
</dbReference>
<dbReference type="EMBL" id="CP074694">
    <property type="protein sequence ID" value="QVL34752.1"/>
    <property type="molecule type" value="Genomic_DNA"/>
</dbReference>
<organism evidence="1 2">
    <name type="scientific">Telmatocola sphagniphila</name>
    <dbReference type="NCBI Taxonomy" id="1123043"/>
    <lineage>
        <taxon>Bacteria</taxon>
        <taxon>Pseudomonadati</taxon>
        <taxon>Planctomycetota</taxon>
        <taxon>Planctomycetia</taxon>
        <taxon>Gemmatales</taxon>
        <taxon>Gemmataceae</taxon>
    </lineage>
</organism>
<dbReference type="SUPFAM" id="SSF82784">
    <property type="entry name" value="OsmC-like"/>
    <property type="match status" value="1"/>
</dbReference>
<dbReference type="Pfam" id="PF02566">
    <property type="entry name" value="OsmC"/>
    <property type="match status" value="1"/>
</dbReference>